<feature type="transmembrane region" description="Helical" evidence="9">
    <location>
        <begin position="458"/>
        <end position="480"/>
    </location>
</feature>
<dbReference type="PANTHER" id="PTHR30081">
    <property type="entry name" value="PROTEIN-EXPORT MEMBRANE PROTEIN SEC"/>
    <property type="match status" value="1"/>
</dbReference>
<keyword evidence="3 9" id="KW-1003">Cell membrane</keyword>
<proteinExistence type="inferred from homology"/>
<evidence type="ECO:0000256" key="2">
    <source>
        <dbReference type="ARBA" id="ARBA00022448"/>
    </source>
</evidence>
<keyword evidence="14" id="KW-1185">Reference proteome</keyword>
<comment type="similarity">
    <text evidence="9">Belongs to the SecD/SecF family. SecD subfamily.</text>
</comment>
<dbReference type="InterPro" id="IPR022813">
    <property type="entry name" value="SecD/SecF_arch_bac"/>
</dbReference>
<evidence type="ECO:0000256" key="8">
    <source>
        <dbReference type="ARBA" id="ARBA00023136"/>
    </source>
</evidence>
<gene>
    <name evidence="9 13" type="primary">secD</name>
    <name evidence="13" type="ORF">WKV44_06915</name>
</gene>
<keyword evidence="7 9" id="KW-0811">Translocation</keyword>
<evidence type="ECO:0000256" key="6">
    <source>
        <dbReference type="ARBA" id="ARBA00022989"/>
    </source>
</evidence>
<dbReference type="InterPro" id="IPR055344">
    <property type="entry name" value="SecD_SecF_C_bact"/>
</dbReference>
<feature type="domain" description="SecDF P1 head subdomain" evidence="12">
    <location>
        <begin position="286"/>
        <end position="384"/>
    </location>
</feature>
<feature type="domain" description="Protein export membrane protein SecD/SecF C-terminal" evidence="10">
    <location>
        <begin position="385"/>
        <end position="550"/>
    </location>
</feature>
<comment type="subcellular location">
    <subcellularLocation>
        <location evidence="1 9">Cell membrane</location>
        <topology evidence="1 9">Multi-pass membrane protein</topology>
    </subcellularLocation>
</comment>
<evidence type="ECO:0000259" key="11">
    <source>
        <dbReference type="Pfam" id="PF21760"/>
    </source>
</evidence>
<evidence type="ECO:0000256" key="3">
    <source>
        <dbReference type="ARBA" id="ARBA00022475"/>
    </source>
</evidence>
<feature type="transmembrane region" description="Helical" evidence="9">
    <location>
        <begin position="406"/>
        <end position="425"/>
    </location>
</feature>
<dbReference type="HAMAP" id="MF_01463_B">
    <property type="entry name" value="SecD_B"/>
    <property type="match status" value="1"/>
</dbReference>
<dbReference type="EMBL" id="JBCHKQ010000003">
    <property type="protein sequence ID" value="MEM5948270.1"/>
    <property type="molecule type" value="Genomic_DNA"/>
</dbReference>
<sequence>MSKKARLFIVLAVMAIGGWFLYPTVKWYFFVSEEDKKIAQSSMEEIRVYAQSFAADLSSELIELVKSNPDAKIDEKFSFLIDIAKKYYQRLEKDIPAEWTYANLLSVFPGKAKLFEEIEDYQRERILALKDLRSGSLQLGLDLSGGLSVTLAPDFTSLAERLGKEPTEEQKNEAMDSVMEILNNRIDQFGVTEPQIRRLENQKIVIDIPGDPDPTRVNDFIAGKGRLTFHLVDEETTQKLIEYQNANGAMTPEVLASRVDFVPAGTRIAGYYVKDNYGSDKFMYSVAIYDEVGLDGSYLTDARISLYNGQPLVLFTLSAEGGEIFYKLTSANIGKKLAIVLDGKVKEYKTVIKSAIRDRVQIEGFSIDEAQKVKTLLKTAALPVDLVIENYQKVGASLGEDSIKQGVQAIIYGLILVAGFMLLWYKGAGLVADIALTLNLFLLTAILSPLGFTMTLTSIAGVILTVGMAVDANVIIYERIKEELRLGKSPAAAVKAGFGKAFWTIVDANVTTFIAALFLSSIGSGPIKGFAVTLAFGIMSSMFTSLFVSRLLFDFGVEQLKVKKLSISWRL</sequence>
<evidence type="ECO:0000259" key="12">
    <source>
        <dbReference type="Pfam" id="PF22599"/>
    </source>
</evidence>
<protein>
    <recommendedName>
        <fullName evidence="9">Protein translocase subunit SecD</fullName>
    </recommendedName>
</protein>
<dbReference type="RefSeq" id="WP_420069723.1">
    <property type="nucleotide sequence ID" value="NZ_JBCHKQ010000003.1"/>
</dbReference>
<dbReference type="Gene3D" id="1.20.1640.10">
    <property type="entry name" value="Multidrug efflux transporter AcrB transmembrane domain"/>
    <property type="match status" value="1"/>
</dbReference>
<keyword evidence="2 9" id="KW-0813">Transport</keyword>
<dbReference type="SUPFAM" id="SSF82866">
    <property type="entry name" value="Multidrug efflux transporter AcrB transmembrane domain"/>
    <property type="match status" value="1"/>
</dbReference>
<feature type="domain" description="Protein translocase subunit SecDF P1" evidence="11">
    <location>
        <begin position="175"/>
        <end position="234"/>
    </location>
</feature>
<dbReference type="Gene3D" id="3.30.70.3220">
    <property type="match status" value="1"/>
</dbReference>
<evidence type="ECO:0000256" key="5">
    <source>
        <dbReference type="ARBA" id="ARBA00022927"/>
    </source>
</evidence>
<dbReference type="PRINTS" id="PR00702">
    <property type="entry name" value="ACRIFLAVINRP"/>
</dbReference>
<dbReference type="NCBIfam" id="TIGR01129">
    <property type="entry name" value="secD"/>
    <property type="match status" value="1"/>
</dbReference>
<comment type="subunit">
    <text evidence="9">Forms a complex with SecF. Part of the essential Sec protein translocation apparatus which comprises SecA, SecYEG and auxiliary proteins SecDF. Other proteins may also be involved.</text>
</comment>
<dbReference type="InterPro" id="IPR048631">
    <property type="entry name" value="SecD_1st"/>
</dbReference>
<evidence type="ECO:0000256" key="1">
    <source>
        <dbReference type="ARBA" id="ARBA00004651"/>
    </source>
</evidence>
<dbReference type="Proteomes" id="UP001466331">
    <property type="component" value="Unassembled WGS sequence"/>
</dbReference>
<accession>A0ABU9UC80</accession>
<evidence type="ECO:0000259" key="10">
    <source>
        <dbReference type="Pfam" id="PF02355"/>
    </source>
</evidence>
<dbReference type="InterPro" id="IPR048634">
    <property type="entry name" value="SecD_SecF_C"/>
</dbReference>
<evidence type="ECO:0000313" key="14">
    <source>
        <dbReference type="Proteomes" id="UP001466331"/>
    </source>
</evidence>
<dbReference type="Pfam" id="PF21760">
    <property type="entry name" value="SecD_1st"/>
    <property type="match status" value="1"/>
</dbReference>
<keyword evidence="6 9" id="KW-1133">Transmembrane helix</keyword>
<keyword evidence="8 9" id="KW-0472">Membrane</keyword>
<keyword evidence="4 9" id="KW-0812">Transmembrane</keyword>
<organism evidence="13 14">
    <name type="scientific">Rarispira pelagica</name>
    <dbReference type="NCBI Taxonomy" id="3141764"/>
    <lineage>
        <taxon>Bacteria</taxon>
        <taxon>Pseudomonadati</taxon>
        <taxon>Spirochaetota</taxon>
        <taxon>Spirochaetia</taxon>
        <taxon>Winmispirales</taxon>
        <taxon>Winmispiraceae</taxon>
        <taxon>Rarispira</taxon>
    </lineage>
</organism>
<keyword evidence="5 9" id="KW-0653">Protein transport</keyword>
<feature type="transmembrane region" description="Helical" evidence="9">
    <location>
        <begin position="430"/>
        <end position="452"/>
    </location>
</feature>
<feature type="transmembrane region" description="Helical" evidence="9">
    <location>
        <begin position="501"/>
        <end position="523"/>
    </location>
</feature>
<dbReference type="Pfam" id="PF22599">
    <property type="entry name" value="SecDF_P1_head"/>
    <property type="match status" value="1"/>
</dbReference>
<feature type="transmembrane region" description="Helical" evidence="9">
    <location>
        <begin position="7"/>
        <end position="30"/>
    </location>
</feature>
<evidence type="ECO:0000256" key="9">
    <source>
        <dbReference type="HAMAP-Rule" id="MF_01463"/>
    </source>
</evidence>
<dbReference type="PANTHER" id="PTHR30081:SF1">
    <property type="entry name" value="PROTEIN TRANSLOCASE SUBUNIT SECD"/>
    <property type="match status" value="1"/>
</dbReference>
<feature type="transmembrane region" description="Helical" evidence="9">
    <location>
        <begin position="529"/>
        <end position="553"/>
    </location>
</feature>
<dbReference type="Pfam" id="PF02355">
    <property type="entry name" value="SecD_SecF_C"/>
    <property type="match status" value="1"/>
</dbReference>
<dbReference type="InterPro" id="IPR001036">
    <property type="entry name" value="Acrflvin-R"/>
</dbReference>
<reference evidence="13 14" key="1">
    <citation type="submission" date="2024-03" db="EMBL/GenBank/DDBJ databases">
        <title>Ignisphaera cupida sp. nov., a hyperthermophilic hydrolytic archaeon from a hot spring of Kamchatka, and proposal of Ignisphaeraceae fam. nov.</title>
        <authorList>
            <person name="Podosokorskaya O.A."/>
            <person name="Elcheninov A.G."/>
            <person name="Maltseva A.I."/>
            <person name="Zayulina K.S."/>
            <person name="Novikov A."/>
            <person name="Merkel A.Y."/>
        </authorList>
    </citation>
    <scope>NUCLEOTIDE SEQUENCE [LARGE SCALE GENOMIC DNA]</scope>
    <source>
        <strain evidence="13 14">38H-sp</strain>
    </source>
</reference>
<dbReference type="InterPro" id="IPR005791">
    <property type="entry name" value="SecD"/>
</dbReference>
<evidence type="ECO:0000313" key="13">
    <source>
        <dbReference type="EMBL" id="MEM5948270.1"/>
    </source>
</evidence>
<comment type="caution">
    <text evidence="13">The sequence shown here is derived from an EMBL/GenBank/DDBJ whole genome shotgun (WGS) entry which is preliminary data.</text>
</comment>
<evidence type="ECO:0000256" key="4">
    <source>
        <dbReference type="ARBA" id="ARBA00022692"/>
    </source>
</evidence>
<evidence type="ECO:0000256" key="7">
    <source>
        <dbReference type="ARBA" id="ARBA00023010"/>
    </source>
</evidence>
<name>A0ABU9UC80_9SPIR</name>
<comment type="function">
    <text evidence="9">Part of the Sec protein translocase complex. Interacts with the SecYEG preprotein conducting channel. SecDF uses the proton motive force (PMF) to complete protein translocation after the ATP-dependent function of SecA.</text>
</comment>
<dbReference type="InterPro" id="IPR054384">
    <property type="entry name" value="SecDF_P1_head"/>
</dbReference>
<dbReference type="NCBIfam" id="TIGR00916">
    <property type="entry name" value="2A0604s01"/>
    <property type="match status" value="1"/>
</dbReference>